<gene>
    <name evidence="1" type="ORF">SNAT2548_LOCUS14017</name>
</gene>
<evidence type="ECO:0008006" key="3">
    <source>
        <dbReference type="Google" id="ProtNLM"/>
    </source>
</evidence>
<name>A0A812MSX5_9DINO</name>
<proteinExistence type="predicted"/>
<dbReference type="InterPro" id="IPR017853">
    <property type="entry name" value="GH"/>
</dbReference>
<dbReference type="OrthoDB" id="431466at2759"/>
<dbReference type="AlphaFoldDB" id="A0A812MSX5"/>
<reference evidence="1" key="1">
    <citation type="submission" date="2021-02" db="EMBL/GenBank/DDBJ databases">
        <authorList>
            <person name="Dougan E. K."/>
            <person name="Rhodes N."/>
            <person name="Thang M."/>
            <person name="Chan C."/>
        </authorList>
    </citation>
    <scope>NUCLEOTIDE SEQUENCE</scope>
</reference>
<evidence type="ECO:0000313" key="1">
    <source>
        <dbReference type="EMBL" id="CAE7265442.1"/>
    </source>
</evidence>
<dbReference type="EMBL" id="CAJNDS010001558">
    <property type="protein sequence ID" value="CAE7265442.1"/>
    <property type="molecule type" value="Genomic_DNA"/>
</dbReference>
<organism evidence="1 2">
    <name type="scientific">Symbiodinium natans</name>
    <dbReference type="NCBI Taxonomy" id="878477"/>
    <lineage>
        <taxon>Eukaryota</taxon>
        <taxon>Sar</taxon>
        <taxon>Alveolata</taxon>
        <taxon>Dinophyceae</taxon>
        <taxon>Suessiales</taxon>
        <taxon>Symbiodiniaceae</taxon>
        <taxon>Symbiodinium</taxon>
    </lineage>
</organism>
<comment type="caution">
    <text evidence="1">The sequence shown here is derived from an EMBL/GenBank/DDBJ whole genome shotgun (WGS) entry which is preliminary data.</text>
</comment>
<dbReference type="Proteomes" id="UP000604046">
    <property type="component" value="Unassembled WGS sequence"/>
</dbReference>
<dbReference type="SUPFAM" id="SSF51445">
    <property type="entry name" value="(Trans)glycosidases"/>
    <property type="match status" value="1"/>
</dbReference>
<keyword evidence="2" id="KW-1185">Reference proteome</keyword>
<dbReference type="Gene3D" id="3.20.20.80">
    <property type="entry name" value="Glycosidases"/>
    <property type="match status" value="1"/>
</dbReference>
<protein>
    <recommendedName>
        <fullName evidence="3">Glycoside hydrolase family 5 domain-containing protein</fullName>
    </recommendedName>
</protein>
<accession>A0A812MSX5</accession>
<evidence type="ECO:0000313" key="2">
    <source>
        <dbReference type="Proteomes" id="UP000604046"/>
    </source>
</evidence>
<sequence>MRGINLPATQGTSNAGNFLPGVYPFDYSAADLDKARQKGFDALRLPVNVSTADAPAALGSIRAYFDSFGGQGLLCFFEESSDPQAAPHGSGCADVAAASATWMKAHAAFSDTGVLYEIFNEPFGYKMAEEYLHNMLLILHYAQLPVGRCVLDGFGYADDVQVLHRLGWQGYLAYHFYPNWLPEGQRTEQDYARKVSQDLAGIQDRTLITEFGAGLDLSDDQKAGREPSEDAQCLRGLAAAVRQLPSLQGAFHWHGWDNGDSYDFWGPGNQLGADLVLAVLDGCGTSKPRPSTTAAEPLALFRKEEMTYLLLLSDRRFPQMPDWGWTFERIACYCWPEADASLAETVPVQCWRKGELACYCLADSGPDPPGPGFTKECLAFRALPAACDLPNTAVVHEWRKEELTYYSREDWEGYGRLPSWGWTYHGAVFRVPAA</sequence>